<evidence type="ECO:0000256" key="2">
    <source>
        <dbReference type="ARBA" id="ARBA00011036"/>
    </source>
</evidence>
<protein>
    <submittedName>
        <fullName evidence="8">Rhesus protein</fullName>
    </submittedName>
</protein>
<feature type="transmembrane region" description="Helical" evidence="6">
    <location>
        <begin position="267"/>
        <end position="285"/>
    </location>
</feature>
<feature type="transmembrane region" description="Helical" evidence="6">
    <location>
        <begin position="71"/>
        <end position="91"/>
    </location>
</feature>
<gene>
    <name evidence="8" type="primary">Rh</name>
</gene>
<comment type="similarity">
    <text evidence="2">Belongs to the ammonium transporter (TC 2.A.49) family. Rh subfamily.</text>
</comment>
<dbReference type="GO" id="GO:0008519">
    <property type="term" value="F:ammonium channel activity"/>
    <property type="evidence" value="ECO:0007669"/>
    <property type="project" value="InterPro"/>
</dbReference>
<organism evidence="8">
    <name type="scientific">Bangia sp. ESS1</name>
    <dbReference type="NCBI Taxonomy" id="2651159"/>
    <lineage>
        <taxon>Eukaryota</taxon>
        <taxon>Rhodophyta</taxon>
        <taxon>Bangiophyceae</taxon>
        <taxon>Bangiales</taxon>
        <taxon>Bangiaceae</taxon>
        <taxon>Bangia</taxon>
    </lineage>
</organism>
<dbReference type="GO" id="GO:0097272">
    <property type="term" value="P:ammonium homeostasis"/>
    <property type="evidence" value="ECO:0007669"/>
    <property type="project" value="TreeGrafter"/>
</dbReference>
<keyword evidence="4 6" id="KW-1133">Transmembrane helix</keyword>
<dbReference type="SUPFAM" id="SSF111352">
    <property type="entry name" value="Ammonium transporter"/>
    <property type="match status" value="1"/>
</dbReference>
<dbReference type="InterPro" id="IPR002229">
    <property type="entry name" value="RhesusRHD"/>
</dbReference>
<dbReference type="InterPro" id="IPR029020">
    <property type="entry name" value="Ammonium/urea_transptr"/>
</dbReference>
<name>A0A7S8BFA3_9RHOD</name>
<evidence type="ECO:0000259" key="7">
    <source>
        <dbReference type="Pfam" id="PF00909"/>
    </source>
</evidence>
<feature type="domain" description="Ammonium transporter AmtB-like" evidence="7">
    <location>
        <begin position="37"/>
        <end position="435"/>
    </location>
</feature>
<evidence type="ECO:0000256" key="4">
    <source>
        <dbReference type="ARBA" id="ARBA00022989"/>
    </source>
</evidence>
<feature type="transmembrane region" description="Helical" evidence="6">
    <location>
        <begin position="30"/>
        <end position="51"/>
    </location>
</feature>
<dbReference type="InterPro" id="IPR024041">
    <property type="entry name" value="NH4_transpt_AmtB-like_dom"/>
</dbReference>
<dbReference type="PANTHER" id="PTHR11730:SF60">
    <property type="entry name" value="RH50, ISOFORM D"/>
    <property type="match status" value="1"/>
</dbReference>
<evidence type="ECO:0000256" key="3">
    <source>
        <dbReference type="ARBA" id="ARBA00022692"/>
    </source>
</evidence>
<accession>A0A7S8BFA3</accession>
<dbReference type="Gene3D" id="1.10.3430.10">
    <property type="entry name" value="Ammonium transporter AmtB like domains"/>
    <property type="match status" value="1"/>
</dbReference>
<dbReference type="EMBL" id="MN337344">
    <property type="protein sequence ID" value="QPB67298.1"/>
    <property type="molecule type" value="mRNA"/>
</dbReference>
<dbReference type="GO" id="GO:0005886">
    <property type="term" value="C:plasma membrane"/>
    <property type="evidence" value="ECO:0007669"/>
    <property type="project" value="InterPro"/>
</dbReference>
<feature type="transmembrane region" description="Helical" evidence="6">
    <location>
        <begin position="139"/>
        <end position="161"/>
    </location>
</feature>
<dbReference type="PANTHER" id="PTHR11730">
    <property type="entry name" value="AMMONIUM TRANSPORTER"/>
    <property type="match status" value="1"/>
</dbReference>
<keyword evidence="3 6" id="KW-0812">Transmembrane</keyword>
<feature type="transmembrane region" description="Helical" evidence="6">
    <location>
        <begin position="414"/>
        <end position="435"/>
    </location>
</feature>
<comment type="subcellular location">
    <subcellularLocation>
        <location evidence="1">Membrane</location>
        <topology evidence="1">Multi-pass membrane protein</topology>
    </subcellularLocation>
</comment>
<keyword evidence="5 6" id="KW-0472">Membrane</keyword>
<feature type="transmembrane region" description="Helical" evidence="6">
    <location>
        <begin position="360"/>
        <end position="379"/>
    </location>
</feature>
<dbReference type="Pfam" id="PF00909">
    <property type="entry name" value="Ammonium_transp"/>
    <property type="match status" value="1"/>
</dbReference>
<dbReference type="PRINTS" id="PR00342">
    <property type="entry name" value="RHESUSRHD"/>
</dbReference>
<proteinExistence type="evidence at transcript level"/>
<feature type="transmembrane region" description="Helical" evidence="6">
    <location>
        <begin position="98"/>
        <end position="119"/>
    </location>
</feature>
<reference evidence="8" key="1">
    <citation type="submission" date="2019-08" db="EMBL/GenBank/DDBJ databases">
        <title>Phylogenetic and molecular analyses of ammonium, nitrate and urea transporters in 'Bangia' sp. ESS1.</title>
        <authorList>
            <person name="Li C."/>
            <person name="Mikami K."/>
        </authorList>
    </citation>
    <scope>NUCLEOTIDE SEQUENCE</scope>
</reference>
<dbReference type="AlphaFoldDB" id="A0A7S8BFA3"/>
<evidence type="ECO:0000256" key="6">
    <source>
        <dbReference type="SAM" id="Phobius"/>
    </source>
</evidence>
<feature type="transmembrane region" description="Helical" evidence="6">
    <location>
        <begin position="199"/>
        <end position="216"/>
    </location>
</feature>
<feature type="transmembrane region" description="Helical" evidence="6">
    <location>
        <begin position="320"/>
        <end position="339"/>
    </location>
</feature>
<evidence type="ECO:0000313" key="8">
    <source>
        <dbReference type="EMBL" id="QPB67298.1"/>
    </source>
</evidence>
<evidence type="ECO:0000256" key="1">
    <source>
        <dbReference type="ARBA" id="ARBA00004141"/>
    </source>
</evidence>
<feature type="transmembrane region" description="Helical" evidence="6">
    <location>
        <begin position="168"/>
        <end position="187"/>
    </location>
</feature>
<sequence>MAIGEVTPFGQNARKRGSAEEGAGEKFSTYFFLVFQILMVVAFGLFAEYGVAVHPDKAVDNGASVEEIYPLYQDVHIMVFVGFGFLMTFLYKYAWSSVSFTLMIGAFCIQWGILCVSFWDKLFKNRDEEALDVKIEMNLGVLVEGDFSAAAVLISMGAVLGKLSPMQLMFMALFEIIIYALNRAILVDELLVSDVGGSMVIHTFGAYFGLAVAFWARPTNQKERLSEAKSSYNSDNFAMIGTLFLWCYWPSFNSALAGNSANTRQRVIVNTVFSLATCGFTTFLMSRIFRKGKLSMVDVQNATLAGGVAIGACANMNTNIWGAMTLGGLGAIVSCFGYAKLQGILESKLGLHDTCGVHNLHGMPGVLSAIASFIFALTASEKDYSAAGIQQVFPSLNGDSPSDFDATDAGLRQLYSLACTLAFALVGGTMTGLIIRAFSRFTKQQTLFDDEESFEKED</sequence>
<evidence type="ECO:0000256" key="5">
    <source>
        <dbReference type="ARBA" id="ARBA00023136"/>
    </source>
</evidence>